<keyword evidence="4" id="KW-0808">Transferase</keyword>
<dbReference type="PANTHER" id="PTHR46450">
    <property type="entry name" value="INACTIVE HISTONE-LYSINE N-METHYLTRANSFERASE SUVR1-RELATED"/>
    <property type="match status" value="1"/>
</dbReference>
<evidence type="ECO:0000313" key="12">
    <source>
        <dbReference type="EMBL" id="KAL2556946.1"/>
    </source>
</evidence>
<feature type="region of interest" description="Disordered" evidence="8">
    <location>
        <begin position="211"/>
        <end position="238"/>
    </location>
</feature>
<accession>A0ABD1X4N8</accession>
<evidence type="ECO:0000256" key="1">
    <source>
        <dbReference type="ARBA" id="ARBA00004123"/>
    </source>
</evidence>
<dbReference type="PANTHER" id="PTHR46450:SF1">
    <property type="entry name" value="INACTIVE HISTONE-LYSINE N-METHYLTRANSFERASE SUVR1-RELATED"/>
    <property type="match status" value="1"/>
</dbReference>
<dbReference type="InterPro" id="IPR043017">
    <property type="entry name" value="WIYLD_dom_sf"/>
</dbReference>
<evidence type="ECO:0000256" key="3">
    <source>
        <dbReference type="ARBA" id="ARBA00022454"/>
    </source>
</evidence>
<comment type="caution">
    <text evidence="12">The sequence shown here is derived from an EMBL/GenBank/DDBJ whole genome shotgun (WGS) entry which is preliminary data.</text>
</comment>
<gene>
    <name evidence="11" type="ORF">Fot_01625</name>
    <name evidence="12" type="ORF">Fot_01685</name>
</gene>
<evidence type="ECO:0000256" key="8">
    <source>
        <dbReference type="SAM" id="MobiDB-lite"/>
    </source>
</evidence>
<keyword evidence="13" id="KW-1185">Reference proteome</keyword>
<keyword evidence="6" id="KW-0862">Zinc</keyword>
<dbReference type="EMBL" id="JBFOLJ010000001">
    <property type="protein sequence ID" value="KAL2556946.1"/>
    <property type="molecule type" value="Genomic_DNA"/>
</dbReference>
<dbReference type="InterPro" id="IPR025776">
    <property type="entry name" value="SUVR4/1/2"/>
</dbReference>
<dbReference type="Pfam" id="PF10440">
    <property type="entry name" value="WIYLD"/>
    <property type="match status" value="1"/>
</dbReference>
<dbReference type="CDD" id="cd10538">
    <property type="entry name" value="SET_SETDB-like"/>
    <property type="match status" value="1"/>
</dbReference>
<reference evidence="13" key="1">
    <citation type="submission" date="2024-07" db="EMBL/GenBank/DDBJ databases">
        <title>Two chromosome-level genome assemblies of Korean endemic species Abeliophyllum distichum and Forsythia ovata (Oleaceae).</title>
        <authorList>
            <person name="Jang H."/>
        </authorList>
    </citation>
    <scope>NUCLEOTIDE SEQUENCE [LARGE SCALE GENOMIC DNA]</scope>
</reference>
<protein>
    <submittedName>
        <fullName evidence="12">Inactive histone-lysine N-methyltransferase SUVR1</fullName>
    </submittedName>
</protein>
<evidence type="ECO:0000256" key="6">
    <source>
        <dbReference type="ARBA" id="ARBA00022833"/>
    </source>
</evidence>
<dbReference type="InterPro" id="IPR046341">
    <property type="entry name" value="SET_dom_sf"/>
</dbReference>
<dbReference type="InterPro" id="IPR001214">
    <property type="entry name" value="SET_dom"/>
</dbReference>
<feature type="compositionally biased region" description="Polar residues" evidence="8">
    <location>
        <begin position="290"/>
        <end position="301"/>
    </location>
</feature>
<dbReference type="PROSITE" id="PS50867">
    <property type="entry name" value="PRE_SET"/>
    <property type="match status" value="1"/>
</dbReference>
<dbReference type="SMART" id="SM00317">
    <property type="entry name" value="SET"/>
    <property type="match status" value="1"/>
</dbReference>
<evidence type="ECO:0000256" key="7">
    <source>
        <dbReference type="ARBA" id="ARBA00023242"/>
    </source>
</evidence>
<evidence type="ECO:0000256" key="2">
    <source>
        <dbReference type="ARBA" id="ARBA00004286"/>
    </source>
</evidence>
<dbReference type="GO" id="GO:0005634">
    <property type="term" value="C:nucleus"/>
    <property type="evidence" value="ECO:0007669"/>
    <property type="project" value="UniProtKB-SubCell"/>
</dbReference>
<keyword evidence="3" id="KW-0158">Chromosome</keyword>
<evidence type="ECO:0000313" key="11">
    <source>
        <dbReference type="EMBL" id="KAL2556886.1"/>
    </source>
</evidence>
<dbReference type="Pfam" id="PF00856">
    <property type="entry name" value="SET"/>
    <property type="match status" value="1"/>
</dbReference>
<dbReference type="SMART" id="SM00468">
    <property type="entry name" value="PreSET"/>
    <property type="match status" value="1"/>
</dbReference>
<organism evidence="12 13">
    <name type="scientific">Forsythia ovata</name>
    <dbReference type="NCBI Taxonomy" id="205694"/>
    <lineage>
        <taxon>Eukaryota</taxon>
        <taxon>Viridiplantae</taxon>
        <taxon>Streptophyta</taxon>
        <taxon>Embryophyta</taxon>
        <taxon>Tracheophyta</taxon>
        <taxon>Spermatophyta</taxon>
        <taxon>Magnoliopsida</taxon>
        <taxon>eudicotyledons</taxon>
        <taxon>Gunneridae</taxon>
        <taxon>Pentapetalae</taxon>
        <taxon>asterids</taxon>
        <taxon>lamiids</taxon>
        <taxon>Lamiales</taxon>
        <taxon>Oleaceae</taxon>
        <taxon>Forsythieae</taxon>
        <taxon>Forsythia</taxon>
    </lineage>
</organism>
<feature type="domain" description="Pre-SET" evidence="10">
    <location>
        <begin position="487"/>
        <end position="586"/>
    </location>
</feature>
<dbReference type="Proteomes" id="UP001604277">
    <property type="component" value="Unassembled WGS sequence"/>
</dbReference>
<dbReference type="GO" id="GO:0005694">
    <property type="term" value="C:chromosome"/>
    <property type="evidence" value="ECO:0007669"/>
    <property type="project" value="UniProtKB-SubCell"/>
</dbReference>
<dbReference type="FunFam" id="2.170.270.10:FF:000046">
    <property type="entry name" value="SET-domain containing protein lysine methyltransferase family protein"/>
    <property type="match status" value="1"/>
</dbReference>
<dbReference type="Gene3D" id="1.10.8.850">
    <property type="entry name" value="Histone-lysine N methyltransferase , C-terminal domain-like"/>
    <property type="match status" value="1"/>
</dbReference>
<name>A0ABD1X4N8_9LAMI</name>
<comment type="subcellular location">
    <subcellularLocation>
        <location evidence="2">Chromosome</location>
    </subcellularLocation>
    <subcellularLocation>
        <location evidence="1">Nucleus</location>
    </subcellularLocation>
</comment>
<keyword evidence="5" id="KW-0479">Metal-binding</keyword>
<feature type="compositionally biased region" description="Polar residues" evidence="8">
    <location>
        <begin position="131"/>
        <end position="156"/>
    </location>
</feature>
<dbReference type="InterPro" id="IPR007728">
    <property type="entry name" value="Pre-SET_dom"/>
</dbReference>
<dbReference type="GO" id="GO:0016740">
    <property type="term" value="F:transferase activity"/>
    <property type="evidence" value="ECO:0007669"/>
    <property type="project" value="UniProtKB-KW"/>
</dbReference>
<evidence type="ECO:0000256" key="4">
    <source>
        <dbReference type="ARBA" id="ARBA00022679"/>
    </source>
</evidence>
<dbReference type="SUPFAM" id="SSF82199">
    <property type="entry name" value="SET domain"/>
    <property type="match status" value="1"/>
</dbReference>
<evidence type="ECO:0000259" key="10">
    <source>
        <dbReference type="PROSITE" id="PS50867"/>
    </source>
</evidence>
<feature type="domain" description="SET" evidence="9">
    <location>
        <begin position="589"/>
        <end position="723"/>
    </location>
</feature>
<evidence type="ECO:0000256" key="5">
    <source>
        <dbReference type="ARBA" id="ARBA00022723"/>
    </source>
</evidence>
<sequence>MPPNPRVTKAFRAMKAIGISEDKVKPVLKNLLKLFDKNWELIEGENYRALADAIFESEEAEAIEQSKKIVNNEEGYLEEEAQVNEEPERPFKRSRLRNREGEASPSLNNTSLPGTSLVIPKEEQDELRETCPQNQNQSQGIADSPQPNTGKLRSESQAAACQLLGKNKEELPVSTKSMMVQERCDPSRPSAVNISQQKIRLRTESNSVSHPMRLRDRGKGTLSPQIPSGEKRSSLAGCRKEPKLEPSIAVLPKQKTTTSHVLIKDEPVTYDVSQLEVPITVIQPDPSSIGEPSSGNGSIRENNGPDPLASQSMGEKGTADGDPISNETRNIGELARVSDALGAKGAHFNSLDGSVSSQFDEEVVLPQEPQLPPPCDGVDDGMQLNKKASENYCETNEENKENDLEDTNFQHVVVSQEHQLTPETIRSLHDVVDIAKGQERVVITLVNEVNNKSPPSFFYIPKNAVFQNAYVNFSLARIGDNNCCSTCSGDCLSLSMPCACSHETGGEFAYTTDGLIKDEFLKECISMNRDPEKHCQYFCKECPLERSKNEDIVGSCKGHLVRKFIKECWWKCGCTIQCGNRVVQRGISRNLQVFMAPGGKGWGLRTLEDLPKGAFVCEYVGEVLTNAELYDRVSRSSKREEHSYPVLLDADWGSEVVLKDEEALCLDATYYGNVARFINHRCFDSNMVEIPVEVETPDHHYYHLAFFTTRKVKAMEELTWDYGIDFDDHDHPVKAFRCQCGSRFCRSVKRPSRSRTLRR</sequence>
<dbReference type="Pfam" id="PF05033">
    <property type="entry name" value="Pre-SET"/>
    <property type="match status" value="1"/>
</dbReference>
<reference evidence="12" key="2">
    <citation type="submission" date="2024-07" db="EMBL/GenBank/DDBJ databases">
        <title>Two chromosome-level genome assemblies of Korean endemic species Abeliophyllum distichum and Forsythia ovata (Oleaceae).</title>
        <authorList>
            <person name="Mun J.H."/>
        </authorList>
    </citation>
    <scope>NUCLEOTIDE SEQUENCE</scope>
    <source>
        <strain evidence="12">KNKB202402200001</strain>
        <tissue evidence="12">Leaf</tissue>
    </source>
</reference>
<feature type="compositionally biased region" description="Polar residues" evidence="8">
    <location>
        <begin position="105"/>
        <end position="114"/>
    </location>
</feature>
<dbReference type="PROSITE" id="PS50280">
    <property type="entry name" value="SET"/>
    <property type="match status" value="1"/>
</dbReference>
<keyword evidence="7" id="KW-0539">Nucleus</keyword>
<dbReference type="GO" id="GO:0046872">
    <property type="term" value="F:metal ion binding"/>
    <property type="evidence" value="ECO:0007669"/>
    <property type="project" value="UniProtKB-KW"/>
</dbReference>
<feature type="compositionally biased region" description="Basic and acidic residues" evidence="8">
    <location>
        <begin position="86"/>
        <end position="102"/>
    </location>
</feature>
<dbReference type="InterPro" id="IPR018848">
    <property type="entry name" value="WIYLD_domain"/>
</dbReference>
<dbReference type="EMBL" id="JBFOLJ010000001">
    <property type="protein sequence ID" value="KAL2556886.1"/>
    <property type="molecule type" value="Genomic_DNA"/>
</dbReference>
<feature type="compositionally biased region" description="Basic and acidic residues" evidence="8">
    <location>
        <begin position="229"/>
        <end position="238"/>
    </location>
</feature>
<evidence type="ECO:0000259" key="9">
    <source>
        <dbReference type="PROSITE" id="PS50280"/>
    </source>
</evidence>
<feature type="region of interest" description="Disordered" evidence="8">
    <location>
        <begin position="281"/>
        <end position="327"/>
    </location>
</feature>
<dbReference type="Gene3D" id="2.170.270.10">
    <property type="entry name" value="SET domain"/>
    <property type="match status" value="1"/>
</dbReference>
<dbReference type="AlphaFoldDB" id="A0ABD1X4N8"/>
<feature type="region of interest" description="Disordered" evidence="8">
    <location>
        <begin position="78"/>
        <end position="156"/>
    </location>
</feature>
<dbReference type="PROSITE" id="PS51580">
    <property type="entry name" value="SAM_MT43_3"/>
    <property type="match status" value="1"/>
</dbReference>
<evidence type="ECO:0000313" key="13">
    <source>
        <dbReference type="Proteomes" id="UP001604277"/>
    </source>
</evidence>
<proteinExistence type="predicted"/>